<dbReference type="EMBL" id="CP060436">
    <property type="protein sequence ID" value="QPM90224.1"/>
    <property type="molecule type" value="Genomic_DNA"/>
</dbReference>
<evidence type="ECO:0000313" key="2">
    <source>
        <dbReference type="Proteomes" id="UP000283786"/>
    </source>
</evidence>
<sequence length="193" mass="21709">MKPVILLLILMLLVPPGTGSRAQRYVEIREIARWGHGNWQVRKVENTHFQMRNCEIWTGGDGIGTLRLTVGDGGADASLTYQPVVFRGMPLPMTDQDDFLMLFDGKPNWIAAEVTISEWVDDWEMFRVDASLSNEGVAEAVQNLRDANTLLVGTQGRGKPHVIDTFLLDGFTATWLKAGEWCGFDPEKRFRTL</sequence>
<dbReference type="AlphaFoldDB" id="A0A418SI28"/>
<dbReference type="KEGG" id="palw:PSAL_014590"/>
<protein>
    <submittedName>
        <fullName evidence="1">Uncharacterized protein</fullName>
    </submittedName>
</protein>
<evidence type="ECO:0000313" key="1">
    <source>
        <dbReference type="EMBL" id="QPM90224.1"/>
    </source>
</evidence>
<accession>A0A418SI28</accession>
<organism evidence="1 2">
    <name type="scientific">Pseudooceanicola algae</name>
    <dbReference type="NCBI Taxonomy" id="1537215"/>
    <lineage>
        <taxon>Bacteria</taxon>
        <taxon>Pseudomonadati</taxon>
        <taxon>Pseudomonadota</taxon>
        <taxon>Alphaproteobacteria</taxon>
        <taxon>Rhodobacterales</taxon>
        <taxon>Paracoccaceae</taxon>
        <taxon>Pseudooceanicola</taxon>
    </lineage>
</organism>
<proteinExistence type="predicted"/>
<dbReference type="OrthoDB" id="7665031at2"/>
<reference evidence="1 2" key="1">
    <citation type="submission" date="2020-08" db="EMBL/GenBank/DDBJ databases">
        <title>Genome sequence of Rhodobacteraceae bacterium Lw-13e.</title>
        <authorList>
            <person name="Poehlein A."/>
            <person name="Wolter L."/>
            <person name="Daniel R."/>
            <person name="Brinkhoff T."/>
        </authorList>
    </citation>
    <scope>NUCLEOTIDE SEQUENCE [LARGE SCALE GENOMIC DNA]</scope>
    <source>
        <strain evidence="1 2">Lw-13e</strain>
    </source>
</reference>
<gene>
    <name evidence="1" type="ORF">PSAL_014590</name>
</gene>
<dbReference type="Proteomes" id="UP000283786">
    <property type="component" value="Chromosome"/>
</dbReference>
<name>A0A418SI28_9RHOB</name>
<keyword evidence="2" id="KW-1185">Reference proteome</keyword>